<dbReference type="EMBL" id="JAPDRK010000015">
    <property type="protein sequence ID" value="KAJ9605677.1"/>
    <property type="molecule type" value="Genomic_DNA"/>
</dbReference>
<feature type="transmembrane region" description="Helical" evidence="6">
    <location>
        <begin position="119"/>
        <end position="138"/>
    </location>
</feature>
<dbReference type="PANTHER" id="PTHR23502:SF30">
    <property type="entry name" value="TRANSPORTER, PUTATIVE (AFU_ORTHOLOGUE AFUA_8G04702)-RELATED"/>
    <property type="match status" value="1"/>
</dbReference>
<dbReference type="Proteomes" id="UP001172673">
    <property type="component" value="Unassembled WGS sequence"/>
</dbReference>
<evidence type="ECO:0000256" key="5">
    <source>
        <dbReference type="SAM" id="MobiDB-lite"/>
    </source>
</evidence>
<dbReference type="SUPFAM" id="SSF103473">
    <property type="entry name" value="MFS general substrate transporter"/>
    <property type="match status" value="1"/>
</dbReference>
<dbReference type="PANTHER" id="PTHR23502">
    <property type="entry name" value="MAJOR FACILITATOR SUPERFAMILY"/>
    <property type="match status" value="1"/>
</dbReference>
<dbReference type="InterPro" id="IPR036259">
    <property type="entry name" value="MFS_trans_sf"/>
</dbReference>
<dbReference type="GO" id="GO:0022857">
    <property type="term" value="F:transmembrane transporter activity"/>
    <property type="evidence" value="ECO:0007669"/>
    <property type="project" value="TreeGrafter"/>
</dbReference>
<dbReference type="AlphaFoldDB" id="A0AA39CEY6"/>
<keyword evidence="4 6" id="KW-0472">Membrane</keyword>
<evidence type="ECO:0000256" key="4">
    <source>
        <dbReference type="ARBA" id="ARBA00023136"/>
    </source>
</evidence>
<feature type="region of interest" description="Disordered" evidence="5">
    <location>
        <begin position="1"/>
        <end position="24"/>
    </location>
</feature>
<keyword evidence="8" id="KW-1185">Reference proteome</keyword>
<proteinExistence type="predicted"/>
<organism evidence="7 8">
    <name type="scientific">Cladophialophora chaetospira</name>
    <dbReference type="NCBI Taxonomy" id="386627"/>
    <lineage>
        <taxon>Eukaryota</taxon>
        <taxon>Fungi</taxon>
        <taxon>Dikarya</taxon>
        <taxon>Ascomycota</taxon>
        <taxon>Pezizomycotina</taxon>
        <taxon>Eurotiomycetes</taxon>
        <taxon>Chaetothyriomycetidae</taxon>
        <taxon>Chaetothyriales</taxon>
        <taxon>Herpotrichiellaceae</taxon>
        <taxon>Cladophialophora</taxon>
    </lineage>
</organism>
<name>A0AA39CEY6_9EURO</name>
<feature type="transmembrane region" description="Helical" evidence="6">
    <location>
        <begin position="186"/>
        <end position="211"/>
    </location>
</feature>
<evidence type="ECO:0000313" key="8">
    <source>
        <dbReference type="Proteomes" id="UP001172673"/>
    </source>
</evidence>
<feature type="transmembrane region" description="Helical" evidence="6">
    <location>
        <begin position="254"/>
        <end position="274"/>
    </location>
</feature>
<protein>
    <submittedName>
        <fullName evidence="7">Uncharacterized protein</fullName>
    </submittedName>
</protein>
<keyword evidence="2 6" id="KW-0812">Transmembrane</keyword>
<feature type="transmembrane region" description="Helical" evidence="6">
    <location>
        <begin position="159"/>
        <end position="180"/>
    </location>
</feature>
<gene>
    <name evidence="7" type="ORF">H2200_009526</name>
</gene>
<evidence type="ECO:0000256" key="3">
    <source>
        <dbReference type="ARBA" id="ARBA00022989"/>
    </source>
</evidence>
<evidence type="ECO:0000256" key="1">
    <source>
        <dbReference type="ARBA" id="ARBA00004141"/>
    </source>
</evidence>
<comment type="subcellular location">
    <subcellularLocation>
        <location evidence="1">Membrane</location>
        <topology evidence="1">Multi-pass membrane protein</topology>
    </subcellularLocation>
</comment>
<dbReference type="GO" id="GO:0005886">
    <property type="term" value="C:plasma membrane"/>
    <property type="evidence" value="ECO:0007669"/>
    <property type="project" value="TreeGrafter"/>
</dbReference>
<comment type="caution">
    <text evidence="7">The sequence shown here is derived from an EMBL/GenBank/DDBJ whole genome shotgun (WGS) entry which is preliminary data.</text>
</comment>
<feature type="transmembrane region" description="Helical" evidence="6">
    <location>
        <begin position="78"/>
        <end position="99"/>
    </location>
</feature>
<evidence type="ECO:0000256" key="2">
    <source>
        <dbReference type="ARBA" id="ARBA00022692"/>
    </source>
</evidence>
<accession>A0AA39CEY6</accession>
<reference evidence="7" key="1">
    <citation type="submission" date="2022-10" db="EMBL/GenBank/DDBJ databases">
        <title>Culturing micro-colonial fungi from biological soil crusts in the Mojave desert and describing Neophaeococcomyces mojavensis, and introducing the new genera and species Taxawa tesnikishii.</title>
        <authorList>
            <person name="Kurbessoian T."/>
            <person name="Stajich J.E."/>
        </authorList>
    </citation>
    <scope>NUCLEOTIDE SEQUENCE</scope>
    <source>
        <strain evidence="7">TK_41</strain>
    </source>
</reference>
<keyword evidence="3 6" id="KW-1133">Transmembrane helix</keyword>
<evidence type="ECO:0000313" key="7">
    <source>
        <dbReference type="EMBL" id="KAJ9605677.1"/>
    </source>
</evidence>
<sequence>MPEPATASVHLKSESTEQEMQKPATFATETEHLETQRASSTATPKKTYLQQLKLYSGTPNEGIFGIIIRPFFMIAYPAVIWAIISYSISLACVVTVNSLNAFVLQAPPYNLSPGINGLVNIPALLGTLSGAFTGGYLTDVYSTWDARRHGGVFSPESRLPLLVIPGLLVPTGMLMFGFGATRHLHWAVLFVANGFINVGVTAVASIGMIYVSDSYFPVAHEALLLINGLKNVVAFGYTYGVTPWVVSAGFEKPFGTIAGIFMAIILSSSILYFFGKTFRRASAQWKVVCW</sequence>
<evidence type="ECO:0000256" key="6">
    <source>
        <dbReference type="SAM" id="Phobius"/>
    </source>
</evidence>